<dbReference type="InterPro" id="IPR046111">
    <property type="entry name" value="DUF6048"/>
</dbReference>
<evidence type="ECO:0000313" key="2">
    <source>
        <dbReference type="EMBL" id="QYJ69540.1"/>
    </source>
</evidence>
<dbReference type="Pfam" id="PF19515">
    <property type="entry name" value="DUF6048"/>
    <property type="match status" value="1"/>
</dbReference>
<accession>A0ABX8V9K6</accession>
<gene>
    <name evidence="2" type="ORF">K1I41_10740</name>
</gene>
<evidence type="ECO:0000313" key="3">
    <source>
        <dbReference type="Proteomes" id="UP000825381"/>
    </source>
</evidence>
<dbReference type="EMBL" id="CP080429">
    <property type="protein sequence ID" value="QYJ69540.1"/>
    <property type="molecule type" value="Genomic_DNA"/>
</dbReference>
<name>A0ABX8V9K6_9FLAO</name>
<proteinExistence type="predicted"/>
<evidence type="ECO:0008006" key="4">
    <source>
        <dbReference type="Google" id="ProtNLM"/>
    </source>
</evidence>
<organism evidence="2 3">
    <name type="scientific">Flavobacterium litorale</name>
    <dbReference type="NCBI Taxonomy" id="2856519"/>
    <lineage>
        <taxon>Bacteria</taxon>
        <taxon>Pseudomonadati</taxon>
        <taxon>Bacteroidota</taxon>
        <taxon>Flavobacteriia</taxon>
        <taxon>Flavobacteriales</taxon>
        <taxon>Flavobacteriaceae</taxon>
        <taxon>Flavobacterium</taxon>
    </lineage>
</organism>
<sequence>MCKFIINLCALFFAVAASAQTANDSIATPVQTERYGIRVGADLHRLSKGFYTDDYRGLELVADYRITKKIYIAGEIGNEDYTIDDRQLNFTTNGSYLKIGFDYNAYENWLDMENMIYAGMRYSFASFSQTLNSYTIYDNRVIDANGIRYLDPVTVESGTEYSGLTAHWVEVVGGIKAEVFDNLFLGFSLRLNYMITDTKPDNFDNLYIPGFNKTYIGKFGAGFNYSISYFIPFYKKTKKTEDN</sequence>
<keyword evidence="1" id="KW-0732">Signal</keyword>
<dbReference type="Proteomes" id="UP000825381">
    <property type="component" value="Chromosome"/>
</dbReference>
<evidence type="ECO:0000256" key="1">
    <source>
        <dbReference type="SAM" id="SignalP"/>
    </source>
</evidence>
<protein>
    <recommendedName>
        <fullName evidence="4">Outer membrane protein beta-barrel domain-containing protein</fullName>
    </recommendedName>
</protein>
<keyword evidence="3" id="KW-1185">Reference proteome</keyword>
<feature type="signal peptide" evidence="1">
    <location>
        <begin position="1"/>
        <end position="19"/>
    </location>
</feature>
<feature type="chain" id="PRO_5045581069" description="Outer membrane protein beta-barrel domain-containing protein" evidence="1">
    <location>
        <begin position="20"/>
        <end position="243"/>
    </location>
</feature>
<reference evidence="2 3" key="1">
    <citation type="submission" date="2021-07" db="EMBL/GenBank/DDBJ databases">
        <title>Flavobacterium WSW3-B6 sp.nov, isolated from seaweed.</title>
        <authorList>
            <person name="Muhammad N."/>
            <person name="Ho H."/>
            <person name="Lee Y.-J."/>
            <person name="Nguyen T."/>
            <person name="Ho J."/>
            <person name="Kim S.-G."/>
        </authorList>
    </citation>
    <scope>NUCLEOTIDE SEQUENCE [LARGE SCALE GENOMIC DNA]</scope>
    <source>
        <strain evidence="2 3">WSW3-B6</strain>
    </source>
</reference>